<feature type="region of interest" description="Disordered" evidence="1">
    <location>
        <begin position="1"/>
        <end position="74"/>
    </location>
</feature>
<feature type="compositionally biased region" description="Polar residues" evidence="1">
    <location>
        <begin position="45"/>
        <end position="58"/>
    </location>
</feature>
<dbReference type="GO" id="GO:0005886">
    <property type="term" value="C:plasma membrane"/>
    <property type="evidence" value="ECO:0007669"/>
    <property type="project" value="TreeGrafter"/>
</dbReference>
<feature type="domain" description="TRPM SLOG" evidence="2">
    <location>
        <begin position="112"/>
        <end position="347"/>
    </location>
</feature>
<evidence type="ECO:0000256" key="1">
    <source>
        <dbReference type="SAM" id="MobiDB-lite"/>
    </source>
</evidence>
<dbReference type="PANTHER" id="PTHR13800">
    <property type="entry name" value="TRANSIENT RECEPTOR POTENTIAL CATION CHANNEL, SUBFAMILY M, MEMBER 6"/>
    <property type="match status" value="1"/>
</dbReference>
<feature type="compositionally biased region" description="Polar residues" evidence="1">
    <location>
        <begin position="1"/>
        <end position="10"/>
    </location>
</feature>
<evidence type="ECO:0000313" key="4">
    <source>
        <dbReference type="Proteomes" id="UP001286313"/>
    </source>
</evidence>
<keyword evidence="4" id="KW-1185">Reference proteome</keyword>
<reference evidence="3" key="1">
    <citation type="submission" date="2023-10" db="EMBL/GenBank/DDBJ databases">
        <title>Genome assemblies of two species of porcelain crab, Petrolisthes cinctipes and Petrolisthes manimaculis (Anomura: Porcellanidae).</title>
        <authorList>
            <person name="Angst P."/>
        </authorList>
    </citation>
    <scope>NUCLEOTIDE SEQUENCE</scope>
    <source>
        <strain evidence="3">PB745_01</strain>
        <tissue evidence="3">Gill</tissue>
    </source>
</reference>
<evidence type="ECO:0000313" key="3">
    <source>
        <dbReference type="EMBL" id="KAK3876196.1"/>
    </source>
</evidence>
<protein>
    <recommendedName>
        <fullName evidence="2">TRPM SLOG domain-containing protein</fullName>
    </recommendedName>
</protein>
<organism evidence="3 4">
    <name type="scientific">Petrolisthes cinctipes</name>
    <name type="common">Flat porcelain crab</name>
    <dbReference type="NCBI Taxonomy" id="88211"/>
    <lineage>
        <taxon>Eukaryota</taxon>
        <taxon>Metazoa</taxon>
        <taxon>Ecdysozoa</taxon>
        <taxon>Arthropoda</taxon>
        <taxon>Crustacea</taxon>
        <taxon>Multicrustacea</taxon>
        <taxon>Malacostraca</taxon>
        <taxon>Eumalacostraca</taxon>
        <taxon>Eucarida</taxon>
        <taxon>Decapoda</taxon>
        <taxon>Pleocyemata</taxon>
        <taxon>Anomura</taxon>
        <taxon>Galatheoidea</taxon>
        <taxon>Porcellanidae</taxon>
        <taxon>Petrolisthes</taxon>
    </lineage>
</organism>
<name>A0AAE1FMG6_PETCI</name>
<sequence>MSNSQESQETQEPDAFRQYKKVAPVDLRMEVKDVEDEDSALHSILASNSVTSRTAGRNNNKRESREDNGQLSYQIPSPEENWSSETHLMNLPTNAYGTITFINETTGSNKPAKYIRLTSDTQMSDILTLFSDYWHLMDPHRPQLAISVTGGAKNFRLDGKKKATFTMGLIKAVKSTNAWILTGGMNVGVMRSVGEAVNQGQYMVKEKEHVVRGIRCLGVVPWGYIRNREDLVNKDTNVFASVRYKVEEEVQHHETVSLNGDHTHFLLVDDGFRNRYQGIDAFRTELEEAIMEEEPRGLGIPVVLLLLEGGLSSLLKCKLALRRRIPVVVVAGTGRGADLLAYAASMTCHTPR</sequence>
<gene>
    <name evidence="3" type="ORF">Pcinc_018987</name>
</gene>
<comment type="caution">
    <text evidence="3">The sequence shown here is derived from an EMBL/GenBank/DDBJ whole genome shotgun (WGS) entry which is preliminary data.</text>
</comment>
<dbReference type="Proteomes" id="UP001286313">
    <property type="component" value="Unassembled WGS sequence"/>
</dbReference>
<accession>A0AAE1FMG6</accession>
<dbReference type="Pfam" id="PF18139">
    <property type="entry name" value="LSDAT_euk"/>
    <property type="match status" value="1"/>
</dbReference>
<dbReference type="InterPro" id="IPR050927">
    <property type="entry name" value="TRPM"/>
</dbReference>
<dbReference type="GO" id="GO:0099604">
    <property type="term" value="F:ligand-gated calcium channel activity"/>
    <property type="evidence" value="ECO:0007669"/>
    <property type="project" value="TreeGrafter"/>
</dbReference>
<evidence type="ECO:0000259" key="2">
    <source>
        <dbReference type="Pfam" id="PF18139"/>
    </source>
</evidence>
<dbReference type="EMBL" id="JAWQEG010001859">
    <property type="protein sequence ID" value="KAK3876196.1"/>
    <property type="molecule type" value="Genomic_DNA"/>
</dbReference>
<proteinExistence type="predicted"/>
<dbReference type="AlphaFoldDB" id="A0AAE1FMG6"/>
<dbReference type="InterPro" id="IPR041491">
    <property type="entry name" value="TRPM_SLOG"/>
</dbReference>
<dbReference type="PANTHER" id="PTHR13800:SF12">
    <property type="entry name" value="TRANSIENT RECEPTOR POTENTIAL CATION CHANNEL SUBFAMILY M MEMBER-LIKE 2"/>
    <property type="match status" value="1"/>
</dbReference>